<proteinExistence type="predicted"/>
<reference evidence="1 2" key="1">
    <citation type="journal article" date="2022" name="DNA Res.">
        <title>Chromosomal-level genome assembly of the orchid tree Bauhinia variegata (Leguminosae; Cercidoideae) supports the allotetraploid origin hypothesis of Bauhinia.</title>
        <authorList>
            <person name="Zhong Y."/>
            <person name="Chen Y."/>
            <person name="Zheng D."/>
            <person name="Pang J."/>
            <person name="Liu Y."/>
            <person name="Luo S."/>
            <person name="Meng S."/>
            <person name="Qian L."/>
            <person name="Wei D."/>
            <person name="Dai S."/>
            <person name="Zhou R."/>
        </authorList>
    </citation>
    <scope>NUCLEOTIDE SEQUENCE [LARGE SCALE GENOMIC DNA]</scope>
    <source>
        <strain evidence="1">BV-YZ2020</strain>
    </source>
</reference>
<accession>A0ACB9M264</accession>
<evidence type="ECO:0000313" key="2">
    <source>
        <dbReference type="Proteomes" id="UP000828941"/>
    </source>
</evidence>
<gene>
    <name evidence="1" type="ORF">L6164_026043</name>
</gene>
<keyword evidence="2" id="KW-1185">Reference proteome</keyword>
<organism evidence="1 2">
    <name type="scientific">Bauhinia variegata</name>
    <name type="common">Purple orchid tree</name>
    <name type="synonym">Phanera variegata</name>
    <dbReference type="NCBI Taxonomy" id="167791"/>
    <lineage>
        <taxon>Eukaryota</taxon>
        <taxon>Viridiplantae</taxon>
        <taxon>Streptophyta</taxon>
        <taxon>Embryophyta</taxon>
        <taxon>Tracheophyta</taxon>
        <taxon>Spermatophyta</taxon>
        <taxon>Magnoliopsida</taxon>
        <taxon>eudicotyledons</taxon>
        <taxon>Gunneridae</taxon>
        <taxon>Pentapetalae</taxon>
        <taxon>rosids</taxon>
        <taxon>fabids</taxon>
        <taxon>Fabales</taxon>
        <taxon>Fabaceae</taxon>
        <taxon>Cercidoideae</taxon>
        <taxon>Cercideae</taxon>
        <taxon>Bauhiniinae</taxon>
        <taxon>Bauhinia</taxon>
    </lineage>
</organism>
<dbReference type="Proteomes" id="UP000828941">
    <property type="component" value="Chromosome 10"/>
</dbReference>
<evidence type="ECO:0000313" key="1">
    <source>
        <dbReference type="EMBL" id="KAI4318254.1"/>
    </source>
</evidence>
<name>A0ACB9M264_BAUVA</name>
<protein>
    <submittedName>
        <fullName evidence="1">Uncharacterized protein</fullName>
    </submittedName>
</protein>
<dbReference type="EMBL" id="CM039435">
    <property type="protein sequence ID" value="KAI4318254.1"/>
    <property type="molecule type" value="Genomic_DNA"/>
</dbReference>
<comment type="caution">
    <text evidence="1">The sequence shown here is derived from an EMBL/GenBank/DDBJ whole genome shotgun (WGS) entry which is preliminary data.</text>
</comment>
<sequence>MKLLFLVRSVLHQSDQVCHFSSEQILIHTSMSILPLMLLRVEKEKVTMQNHFRVTPEVAPLTAQLHMSSKKTKYFLKTVVHCEEIMLFNVSRRYITASYNNSRIRETSYTTSSLNAEAL</sequence>